<dbReference type="PANTHER" id="PTHR11086">
    <property type="entry name" value="DEOXYCYTIDYLATE DEAMINASE-RELATED"/>
    <property type="match status" value="1"/>
</dbReference>
<evidence type="ECO:0000313" key="3">
    <source>
        <dbReference type="EMBL" id="KAK8962515.1"/>
    </source>
</evidence>
<organism evidence="3 4">
    <name type="scientific">Platanthera guangdongensis</name>
    <dbReference type="NCBI Taxonomy" id="2320717"/>
    <lineage>
        <taxon>Eukaryota</taxon>
        <taxon>Viridiplantae</taxon>
        <taxon>Streptophyta</taxon>
        <taxon>Embryophyta</taxon>
        <taxon>Tracheophyta</taxon>
        <taxon>Spermatophyta</taxon>
        <taxon>Magnoliopsida</taxon>
        <taxon>Liliopsida</taxon>
        <taxon>Asparagales</taxon>
        <taxon>Orchidaceae</taxon>
        <taxon>Orchidoideae</taxon>
        <taxon>Orchideae</taxon>
        <taxon>Orchidinae</taxon>
        <taxon>Platanthera</taxon>
    </lineage>
</organism>
<protein>
    <recommendedName>
        <fullName evidence="5">CMP/dCMP-type deaminase domain-containing protein</fullName>
    </recommendedName>
</protein>
<keyword evidence="4" id="KW-1185">Reference proteome</keyword>
<dbReference type="PANTHER" id="PTHR11086:SF18">
    <property type="entry name" value="DEOXYCYTIDYLATE DEAMINASE"/>
    <property type="match status" value="1"/>
</dbReference>
<keyword evidence="1" id="KW-0378">Hydrolase</keyword>
<dbReference type="Gene3D" id="3.40.140.10">
    <property type="entry name" value="Cytidine Deaminase, domain 2"/>
    <property type="match status" value="1"/>
</dbReference>
<evidence type="ECO:0008006" key="5">
    <source>
        <dbReference type="Google" id="ProtNLM"/>
    </source>
</evidence>
<sequence length="106" mass="11642">MFPCNECAKVIIQSGVSEVIYFVEKRVNNSDVAYSASHKLLSMAGVKVMSASLLSFFFFKYKAPYRKGSLGAQVEVFSCDLEVIGSSLGSSLLQKCRVRFADISPL</sequence>
<keyword evidence="2" id="KW-1133">Transmembrane helix</keyword>
<accession>A0ABR2MEF0</accession>
<evidence type="ECO:0000313" key="4">
    <source>
        <dbReference type="Proteomes" id="UP001412067"/>
    </source>
</evidence>
<dbReference type="EMBL" id="JBBWWR010000008">
    <property type="protein sequence ID" value="KAK8962515.1"/>
    <property type="molecule type" value="Genomic_DNA"/>
</dbReference>
<feature type="transmembrane region" description="Helical" evidence="2">
    <location>
        <begin position="40"/>
        <end position="59"/>
    </location>
</feature>
<evidence type="ECO:0000256" key="2">
    <source>
        <dbReference type="SAM" id="Phobius"/>
    </source>
</evidence>
<proteinExistence type="predicted"/>
<reference evidence="3 4" key="1">
    <citation type="journal article" date="2022" name="Nat. Plants">
        <title>Genomes of leafy and leafless Platanthera orchids illuminate the evolution of mycoheterotrophy.</title>
        <authorList>
            <person name="Li M.H."/>
            <person name="Liu K.W."/>
            <person name="Li Z."/>
            <person name="Lu H.C."/>
            <person name="Ye Q.L."/>
            <person name="Zhang D."/>
            <person name="Wang J.Y."/>
            <person name="Li Y.F."/>
            <person name="Zhong Z.M."/>
            <person name="Liu X."/>
            <person name="Yu X."/>
            <person name="Liu D.K."/>
            <person name="Tu X.D."/>
            <person name="Liu B."/>
            <person name="Hao Y."/>
            <person name="Liao X.Y."/>
            <person name="Jiang Y.T."/>
            <person name="Sun W.H."/>
            <person name="Chen J."/>
            <person name="Chen Y.Q."/>
            <person name="Ai Y."/>
            <person name="Zhai J.W."/>
            <person name="Wu S.S."/>
            <person name="Zhou Z."/>
            <person name="Hsiao Y.Y."/>
            <person name="Wu W.L."/>
            <person name="Chen Y.Y."/>
            <person name="Lin Y.F."/>
            <person name="Hsu J.L."/>
            <person name="Li C.Y."/>
            <person name="Wang Z.W."/>
            <person name="Zhao X."/>
            <person name="Zhong W.Y."/>
            <person name="Ma X.K."/>
            <person name="Ma L."/>
            <person name="Huang J."/>
            <person name="Chen G.Z."/>
            <person name="Huang M.Z."/>
            <person name="Huang L."/>
            <person name="Peng D.H."/>
            <person name="Luo Y.B."/>
            <person name="Zou S.Q."/>
            <person name="Chen S.P."/>
            <person name="Lan S."/>
            <person name="Tsai W.C."/>
            <person name="Van de Peer Y."/>
            <person name="Liu Z.J."/>
        </authorList>
    </citation>
    <scope>NUCLEOTIDE SEQUENCE [LARGE SCALE GENOMIC DNA]</scope>
    <source>
        <strain evidence="3">Lor288</strain>
    </source>
</reference>
<dbReference type="Proteomes" id="UP001412067">
    <property type="component" value="Unassembled WGS sequence"/>
</dbReference>
<dbReference type="InterPro" id="IPR015517">
    <property type="entry name" value="dCMP_deaminase-rel"/>
</dbReference>
<name>A0ABR2MEF0_9ASPA</name>
<dbReference type="InterPro" id="IPR016193">
    <property type="entry name" value="Cytidine_deaminase-like"/>
</dbReference>
<keyword evidence="2" id="KW-0472">Membrane</keyword>
<dbReference type="SUPFAM" id="SSF53927">
    <property type="entry name" value="Cytidine deaminase-like"/>
    <property type="match status" value="1"/>
</dbReference>
<gene>
    <name evidence="3" type="ORF">KSP40_PGU021720</name>
</gene>
<comment type="caution">
    <text evidence="3">The sequence shown here is derived from an EMBL/GenBank/DDBJ whole genome shotgun (WGS) entry which is preliminary data.</text>
</comment>
<evidence type="ECO:0000256" key="1">
    <source>
        <dbReference type="ARBA" id="ARBA00022801"/>
    </source>
</evidence>
<keyword evidence="2" id="KW-0812">Transmembrane</keyword>